<name>A0ABV9GRE7_9BACL</name>
<dbReference type="InterPro" id="IPR047952">
    <property type="entry name" value="Transpos_IS4"/>
</dbReference>
<dbReference type="Gene3D" id="3.90.350.10">
    <property type="entry name" value="Transposase Inhibitor Protein From Tn5, Chain A, domain 1"/>
    <property type="match status" value="1"/>
</dbReference>
<keyword evidence="8" id="KW-1185">Reference proteome</keyword>
<proteinExistence type="inferred from homology"/>
<dbReference type="Pfam" id="PF01609">
    <property type="entry name" value="DDE_Tnp_1"/>
    <property type="match status" value="1"/>
</dbReference>
<evidence type="ECO:0000313" key="8">
    <source>
        <dbReference type="Proteomes" id="UP001596022"/>
    </source>
</evidence>
<keyword evidence="2" id="KW-0815">Transposition</keyword>
<dbReference type="PANTHER" id="PTHR33258:SF1">
    <property type="entry name" value="TRANSPOSASE INSL FOR INSERTION SEQUENCE ELEMENT IS186A-RELATED"/>
    <property type="match status" value="1"/>
</dbReference>
<evidence type="ECO:0000313" key="7">
    <source>
        <dbReference type="EMBL" id="MFC4620597.1"/>
    </source>
</evidence>
<feature type="domain" description="DUF4372" evidence="6">
    <location>
        <begin position="7"/>
        <end position="76"/>
    </location>
</feature>
<evidence type="ECO:0000256" key="3">
    <source>
        <dbReference type="ARBA" id="ARBA00023125"/>
    </source>
</evidence>
<accession>A0ABV9GRE7</accession>
<comment type="caution">
    <text evidence="7">The sequence shown here is derived from an EMBL/GenBank/DDBJ whole genome shotgun (WGS) entry which is preliminary data.</text>
</comment>
<evidence type="ECO:0000259" key="5">
    <source>
        <dbReference type="Pfam" id="PF01609"/>
    </source>
</evidence>
<dbReference type="NCBIfam" id="NF033592">
    <property type="entry name" value="transpos_IS4_1"/>
    <property type="match status" value="1"/>
</dbReference>
<reference evidence="8" key="1">
    <citation type="journal article" date="2019" name="Int. J. Syst. Evol. Microbiol.">
        <title>The Global Catalogue of Microorganisms (GCM) 10K type strain sequencing project: providing services to taxonomists for standard genome sequencing and annotation.</title>
        <authorList>
            <consortium name="The Broad Institute Genomics Platform"/>
            <consortium name="The Broad Institute Genome Sequencing Center for Infectious Disease"/>
            <person name="Wu L."/>
            <person name="Ma J."/>
        </authorList>
    </citation>
    <scope>NUCLEOTIDE SEQUENCE [LARGE SCALE GENOMIC DNA]</scope>
    <source>
        <strain evidence="8">CGMCC 1.16306</strain>
    </source>
</reference>
<organism evidence="7 8">
    <name type="scientific">Camelliibacillus cellulosilyticus</name>
    <dbReference type="NCBI Taxonomy" id="2174486"/>
    <lineage>
        <taxon>Bacteria</taxon>
        <taxon>Bacillati</taxon>
        <taxon>Bacillota</taxon>
        <taxon>Bacilli</taxon>
        <taxon>Bacillales</taxon>
        <taxon>Sporolactobacillaceae</taxon>
        <taxon>Camelliibacillus</taxon>
    </lineage>
</organism>
<evidence type="ECO:0000256" key="4">
    <source>
        <dbReference type="ARBA" id="ARBA00023172"/>
    </source>
</evidence>
<keyword evidence="4" id="KW-0233">DNA recombination</keyword>
<dbReference type="Proteomes" id="UP001596022">
    <property type="component" value="Unassembled WGS sequence"/>
</dbReference>
<feature type="domain" description="Transposase IS4-like" evidence="5">
    <location>
        <begin position="119"/>
        <end position="329"/>
    </location>
</feature>
<dbReference type="InterPro" id="IPR012337">
    <property type="entry name" value="RNaseH-like_sf"/>
</dbReference>
<comment type="similarity">
    <text evidence="1">Belongs to the transposase 11 family.</text>
</comment>
<dbReference type="EMBL" id="JBHSFW010000040">
    <property type="protein sequence ID" value="MFC4620597.1"/>
    <property type="molecule type" value="Genomic_DNA"/>
</dbReference>
<evidence type="ECO:0000256" key="2">
    <source>
        <dbReference type="ARBA" id="ARBA00022578"/>
    </source>
</evidence>
<sequence length="372" mass="43721">MDKNTLNSSFGKWVSPINIQQLTEQVREQKQDYYTKKLKTEAFIKLLLFAQLHETESLQEMSDALIDEDLQKTLGFQSISASQLSRKNNDIDPSILSNVFLDLVGKIQRFHYKGGKRMPLKIIDSSTLPLNLTHYKWAKFRKTKAGVKLHLRLVFVDKDIVYPEKAIMTTAKEHDRNLLEVLVDDQEAMYVFDRGYLDYERFDRMTDDGYFFVSRLRKNAFLREIESFPVSGDSNVLSDKMVYIGTPQNRAENLFRVLEVIDTKGNSLRLITNRFDLSAADISDIYRQRWAIELFFKWLKQHVEIKHFYGMSETALQNQIFLALIAYCLNVLVQLETKSKKPLLRITRWLKRALWKPAYIWLSRFEERTSTS</sequence>
<protein>
    <submittedName>
        <fullName evidence="7">IS4 family transposase</fullName>
    </submittedName>
</protein>
<dbReference type="RefSeq" id="WP_376847709.1">
    <property type="nucleotide sequence ID" value="NZ_JBHSFW010000040.1"/>
</dbReference>
<keyword evidence="3" id="KW-0238">DNA-binding</keyword>
<evidence type="ECO:0000256" key="1">
    <source>
        <dbReference type="ARBA" id="ARBA00010075"/>
    </source>
</evidence>
<dbReference type="Pfam" id="PF14294">
    <property type="entry name" value="DUF4372"/>
    <property type="match status" value="1"/>
</dbReference>
<evidence type="ECO:0000259" key="6">
    <source>
        <dbReference type="Pfam" id="PF14294"/>
    </source>
</evidence>
<dbReference type="InterPro" id="IPR025399">
    <property type="entry name" value="DUF4372"/>
</dbReference>
<dbReference type="SUPFAM" id="SSF53098">
    <property type="entry name" value="Ribonuclease H-like"/>
    <property type="match status" value="1"/>
</dbReference>
<dbReference type="InterPro" id="IPR002559">
    <property type="entry name" value="Transposase_11"/>
</dbReference>
<gene>
    <name evidence="7" type="ORF">ACFO4N_18075</name>
</gene>
<dbReference type="PANTHER" id="PTHR33258">
    <property type="entry name" value="TRANSPOSASE INSL FOR INSERTION SEQUENCE ELEMENT IS186A-RELATED"/>
    <property type="match status" value="1"/>
</dbReference>